<evidence type="ECO:0000313" key="3">
    <source>
        <dbReference type="Proteomes" id="UP000035904"/>
    </source>
</evidence>
<keyword evidence="1" id="KW-0812">Transmembrane</keyword>
<reference evidence="2 3" key="1">
    <citation type="submission" date="2015-05" db="EMBL/GenBank/DDBJ databases">
        <title>Whole genome sequence and identification of bacterial endophytes from Costus igneus.</title>
        <authorList>
            <person name="Lee Y.P."/>
            <person name="Gan H.M."/>
            <person name="Eng W."/>
            <person name="Wheatley M.S."/>
            <person name="Caraballo A."/>
            <person name="Polter S."/>
            <person name="Savka M.A."/>
            <person name="Hudson A.O."/>
        </authorList>
    </citation>
    <scope>NUCLEOTIDE SEQUENCE [LARGE SCALE GENOMIC DNA]</scope>
    <source>
        <strain evidence="2 3">RIT375</strain>
    </source>
</reference>
<name>A0A0J1KG73_BACAN</name>
<dbReference type="Proteomes" id="UP000035904">
    <property type="component" value="Unassembled WGS sequence"/>
</dbReference>
<dbReference type="EMBL" id="LDPG01000022">
    <property type="protein sequence ID" value="KLV15480.1"/>
    <property type="molecule type" value="Genomic_DNA"/>
</dbReference>
<evidence type="ECO:0000256" key="1">
    <source>
        <dbReference type="SAM" id="Phobius"/>
    </source>
</evidence>
<dbReference type="AlphaFoldDB" id="A0A0J1KG73"/>
<keyword evidence="1" id="KW-0472">Membrane</keyword>
<accession>A0A0J1KG73</accession>
<organism evidence="2 3">
    <name type="scientific">Bacillus anthracis</name>
    <name type="common">anthrax bacterium</name>
    <dbReference type="NCBI Taxonomy" id="1392"/>
    <lineage>
        <taxon>Bacteria</taxon>
        <taxon>Bacillati</taxon>
        <taxon>Bacillota</taxon>
        <taxon>Bacilli</taxon>
        <taxon>Bacillales</taxon>
        <taxon>Bacillaceae</taxon>
        <taxon>Bacillus</taxon>
        <taxon>Bacillus cereus group</taxon>
    </lineage>
</organism>
<comment type="caution">
    <text evidence="2">The sequence shown here is derived from an EMBL/GenBank/DDBJ whole genome shotgun (WGS) entry which is preliminary data.</text>
</comment>
<keyword evidence="1" id="KW-1133">Transmembrane helix</keyword>
<proteinExistence type="predicted"/>
<sequence>MIAGVLSKIIVVMIGGNLKISIIVMTIGGNLKISTIAMTIGGNLKISTVAMTIGSLSEISVVVNVSLFVVIVKRNSVKFFSASLKAKNMSFGLINTRL</sequence>
<gene>
    <name evidence="2" type="ORF">ABW01_24030</name>
</gene>
<feature type="transmembrane region" description="Helical" evidence="1">
    <location>
        <begin position="9"/>
        <end position="29"/>
    </location>
</feature>
<evidence type="ECO:0000313" key="2">
    <source>
        <dbReference type="EMBL" id="KLV15480.1"/>
    </source>
</evidence>
<feature type="transmembrane region" description="Helical" evidence="1">
    <location>
        <begin position="49"/>
        <end position="72"/>
    </location>
</feature>
<protein>
    <submittedName>
        <fullName evidence="2">Uncharacterized protein</fullName>
    </submittedName>
</protein>